<reference evidence="2" key="1">
    <citation type="journal article" date="2021" name="Antonie Van Leeuwenhoek">
        <title>Draft genome and description of Waterburya agarophytonicola gen. nov. sp. nov. (Pleurocapsales, Cyanobacteria): a seaweed symbiont.</title>
        <authorList>
            <person name="Bonthond G."/>
            <person name="Shalygin S."/>
            <person name="Bayer T."/>
            <person name="Weinberger F."/>
        </authorList>
    </citation>
    <scope>NUCLEOTIDE SEQUENCE</scope>
    <source>
        <strain evidence="2">KI4</strain>
    </source>
</reference>
<sequence>MESIDGEPTVGVIIPSYNCDRYIVQAIESVLQQEGCSYEVLVIDDGSTDSTEQVLMPYRDRIRYIKQKNQGVAAARNHGIAVAQANLIAFLDADDYFAPGKLARQAEILMQRPDVGIVHSGWQRVDAEGNKLLDVCPWEYIPELDLENWLRWKPVLPSAMMFRREWLQYVGGFDPRFPPAEDTNLVLKLALKGCKTVWLREVTVYYRQHDASAMHKGLPQALSLTAVTDDFFAQPDLPDRLRLMEQSVRYGTLVWIAWYLHFTGHQTETIEYLKQAWHYRPNSGMTTVVSWIESFAEFSSNWGVKFNAYSLTSSDEWQKFLRWLIEEQRIQVEGDR</sequence>
<dbReference type="PANTHER" id="PTHR43685:SF11">
    <property type="entry name" value="GLYCOSYLTRANSFERASE TAGX-RELATED"/>
    <property type="match status" value="1"/>
</dbReference>
<dbReference type="EMBL" id="JADWDC010000001">
    <property type="protein sequence ID" value="MCC0175417.1"/>
    <property type="molecule type" value="Genomic_DNA"/>
</dbReference>
<accession>A0A964BMI8</accession>
<dbReference type="Pfam" id="PF00535">
    <property type="entry name" value="Glycos_transf_2"/>
    <property type="match status" value="1"/>
</dbReference>
<gene>
    <name evidence="2" type="ORF">I4641_00280</name>
</gene>
<keyword evidence="3" id="KW-1185">Reference proteome</keyword>
<evidence type="ECO:0000313" key="3">
    <source>
        <dbReference type="Proteomes" id="UP000729733"/>
    </source>
</evidence>
<evidence type="ECO:0000313" key="2">
    <source>
        <dbReference type="EMBL" id="MCC0175417.1"/>
    </source>
</evidence>
<organism evidence="2 3">
    <name type="scientific">Waterburya agarophytonicola KI4</name>
    <dbReference type="NCBI Taxonomy" id="2874699"/>
    <lineage>
        <taxon>Bacteria</taxon>
        <taxon>Bacillati</taxon>
        <taxon>Cyanobacteriota</taxon>
        <taxon>Cyanophyceae</taxon>
        <taxon>Pleurocapsales</taxon>
        <taxon>Hyellaceae</taxon>
        <taxon>Waterburya</taxon>
        <taxon>Waterburya agarophytonicola</taxon>
    </lineage>
</organism>
<dbReference type="InterPro" id="IPR029044">
    <property type="entry name" value="Nucleotide-diphossugar_trans"/>
</dbReference>
<evidence type="ECO:0000259" key="1">
    <source>
        <dbReference type="Pfam" id="PF00535"/>
    </source>
</evidence>
<dbReference type="SUPFAM" id="SSF53448">
    <property type="entry name" value="Nucleotide-diphospho-sugar transferases"/>
    <property type="match status" value="1"/>
</dbReference>
<dbReference type="Proteomes" id="UP000729733">
    <property type="component" value="Unassembled WGS sequence"/>
</dbReference>
<protein>
    <submittedName>
        <fullName evidence="2">Glycosyltransferase</fullName>
    </submittedName>
</protein>
<dbReference type="InterPro" id="IPR001173">
    <property type="entry name" value="Glyco_trans_2-like"/>
</dbReference>
<dbReference type="InterPro" id="IPR050834">
    <property type="entry name" value="Glycosyltransf_2"/>
</dbReference>
<dbReference type="Gene3D" id="3.90.550.10">
    <property type="entry name" value="Spore Coat Polysaccharide Biosynthesis Protein SpsA, Chain A"/>
    <property type="match status" value="1"/>
</dbReference>
<dbReference type="RefSeq" id="WP_369426692.1">
    <property type="nucleotide sequence ID" value="NZ_JADWDC010000001.1"/>
</dbReference>
<dbReference type="PANTHER" id="PTHR43685">
    <property type="entry name" value="GLYCOSYLTRANSFERASE"/>
    <property type="match status" value="1"/>
</dbReference>
<name>A0A964BMI8_9CYAN</name>
<proteinExistence type="predicted"/>
<dbReference type="AlphaFoldDB" id="A0A964BMI8"/>
<feature type="domain" description="Glycosyltransferase 2-like" evidence="1">
    <location>
        <begin position="12"/>
        <end position="167"/>
    </location>
</feature>
<comment type="caution">
    <text evidence="2">The sequence shown here is derived from an EMBL/GenBank/DDBJ whole genome shotgun (WGS) entry which is preliminary data.</text>
</comment>